<feature type="region of interest" description="Disordered" evidence="1">
    <location>
        <begin position="273"/>
        <end position="304"/>
    </location>
</feature>
<feature type="compositionally biased region" description="Low complexity" evidence="1">
    <location>
        <begin position="80"/>
        <end position="96"/>
    </location>
</feature>
<dbReference type="Proteomes" id="UP001286313">
    <property type="component" value="Unassembled WGS sequence"/>
</dbReference>
<evidence type="ECO:0000256" key="2">
    <source>
        <dbReference type="SAM" id="SignalP"/>
    </source>
</evidence>
<organism evidence="3 4">
    <name type="scientific">Petrolisthes cinctipes</name>
    <name type="common">Flat porcelain crab</name>
    <dbReference type="NCBI Taxonomy" id="88211"/>
    <lineage>
        <taxon>Eukaryota</taxon>
        <taxon>Metazoa</taxon>
        <taxon>Ecdysozoa</taxon>
        <taxon>Arthropoda</taxon>
        <taxon>Crustacea</taxon>
        <taxon>Multicrustacea</taxon>
        <taxon>Malacostraca</taxon>
        <taxon>Eumalacostraca</taxon>
        <taxon>Eucarida</taxon>
        <taxon>Decapoda</taxon>
        <taxon>Pleocyemata</taxon>
        <taxon>Anomura</taxon>
        <taxon>Galatheoidea</taxon>
        <taxon>Porcellanidae</taxon>
        <taxon>Petrolisthes</taxon>
    </lineage>
</organism>
<gene>
    <name evidence="3" type="ORF">Pcinc_035131</name>
</gene>
<feature type="chain" id="PRO_5042065603" evidence="2">
    <location>
        <begin position="21"/>
        <end position="467"/>
    </location>
</feature>
<proteinExistence type="predicted"/>
<feature type="compositionally biased region" description="Basic and acidic residues" evidence="1">
    <location>
        <begin position="141"/>
        <end position="150"/>
    </location>
</feature>
<evidence type="ECO:0000313" key="4">
    <source>
        <dbReference type="Proteomes" id="UP001286313"/>
    </source>
</evidence>
<keyword evidence="2" id="KW-0732">Signal</keyword>
<reference evidence="3" key="1">
    <citation type="submission" date="2023-10" db="EMBL/GenBank/DDBJ databases">
        <title>Genome assemblies of two species of porcelain crab, Petrolisthes cinctipes and Petrolisthes manimaculis (Anomura: Porcellanidae).</title>
        <authorList>
            <person name="Angst P."/>
        </authorList>
    </citation>
    <scope>NUCLEOTIDE SEQUENCE</scope>
    <source>
        <strain evidence="3">PB745_01</strain>
        <tissue evidence="3">Gill</tissue>
    </source>
</reference>
<feature type="compositionally biased region" description="Acidic residues" evidence="1">
    <location>
        <begin position="125"/>
        <end position="140"/>
    </location>
</feature>
<evidence type="ECO:0000313" key="3">
    <source>
        <dbReference type="EMBL" id="KAK3858696.1"/>
    </source>
</evidence>
<feature type="region of interest" description="Disordered" evidence="1">
    <location>
        <begin position="47"/>
        <end position="160"/>
    </location>
</feature>
<dbReference type="AlphaFoldDB" id="A0AAE1BX99"/>
<feature type="compositionally biased region" description="Low complexity" evidence="1">
    <location>
        <begin position="277"/>
        <end position="295"/>
    </location>
</feature>
<evidence type="ECO:0000256" key="1">
    <source>
        <dbReference type="SAM" id="MobiDB-lite"/>
    </source>
</evidence>
<dbReference type="EMBL" id="JAWQEG010005237">
    <property type="protein sequence ID" value="KAK3858696.1"/>
    <property type="molecule type" value="Genomic_DNA"/>
</dbReference>
<feature type="compositionally biased region" description="Basic and acidic residues" evidence="1">
    <location>
        <begin position="68"/>
        <end position="78"/>
    </location>
</feature>
<name>A0AAE1BX99_PETCI</name>
<feature type="signal peptide" evidence="2">
    <location>
        <begin position="1"/>
        <end position="20"/>
    </location>
</feature>
<keyword evidence="4" id="KW-1185">Reference proteome</keyword>
<sequence length="467" mass="51617">MVGVRVGWVLLGLLVGVVTCGPPTPQLINKRSAEDIQFGNQQNLPIGLLDDNALPGAFPSSETSEEAVEMKEGQKKQETPQQQQQQQPNNNNNNNQDKTTVTKENTDVTKNPDSQQQQQQQQQKEEEEEKSEVVVVEEEKEGQRERREEGETGVGGGGEGLIEERKWHQQAAIPSLQLYRPHWGVPRLYTSPIFSLRRRRSLRLPSAILSHRNKKSHRSLAGLRNLMRARGDVGDEGDEEGGVSVRRQKRGALDLDELLKEVDVVDLITMLSRPPHHQQQQQQLQQQQQQQQHLQKSPRRHNFYRSGGGFGTVRYAPAPPRFAPQPKLFPDYEESEVGSDGAPVGGMGLLKQNVRAAQQHPEAVMMPGNNGVGGVGGRRVWRRSDGGVGGSGGVGVGVAGYGLSALPGFKRSSVFRANNNNINNNPLQQTPEYPPVPYLNPSDVYSLAAMLGAELDPVTHRLRRAAM</sequence>
<accession>A0AAE1BX99</accession>
<comment type="caution">
    <text evidence="3">The sequence shown here is derived from an EMBL/GenBank/DDBJ whole genome shotgun (WGS) entry which is preliminary data.</text>
</comment>
<protein>
    <submittedName>
        <fullName evidence="3">Uncharacterized protein</fullName>
    </submittedName>
</protein>